<keyword evidence="3" id="KW-1185">Reference proteome</keyword>
<dbReference type="EMBL" id="JACSDZ010000014">
    <property type="protein sequence ID" value="KAF7387127.1"/>
    <property type="molecule type" value="Genomic_DNA"/>
</dbReference>
<sequence>MLPRNSKYRCKNFTAAKRIGTPGNPTPVRMPHAHPETFRQFIHYIYTGKDREELEEEEVEEEEVEEEEEEEGVRGGGRKAGEKRAKEGTNE</sequence>
<dbReference type="AlphaFoldDB" id="A0A834JFY8"/>
<organism evidence="2 3">
    <name type="scientific">Vespula germanica</name>
    <name type="common">German yellow jacket</name>
    <name type="synonym">Paravespula germanica</name>
    <dbReference type="NCBI Taxonomy" id="30212"/>
    <lineage>
        <taxon>Eukaryota</taxon>
        <taxon>Metazoa</taxon>
        <taxon>Ecdysozoa</taxon>
        <taxon>Arthropoda</taxon>
        <taxon>Hexapoda</taxon>
        <taxon>Insecta</taxon>
        <taxon>Pterygota</taxon>
        <taxon>Neoptera</taxon>
        <taxon>Endopterygota</taxon>
        <taxon>Hymenoptera</taxon>
        <taxon>Apocrita</taxon>
        <taxon>Aculeata</taxon>
        <taxon>Vespoidea</taxon>
        <taxon>Vespidae</taxon>
        <taxon>Vespinae</taxon>
        <taxon>Vespula</taxon>
    </lineage>
</organism>
<protein>
    <recommendedName>
        <fullName evidence="4">BTB domain-containing protein</fullName>
    </recommendedName>
</protein>
<evidence type="ECO:0000313" key="3">
    <source>
        <dbReference type="Proteomes" id="UP000617340"/>
    </source>
</evidence>
<feature type="region of interest" description="Disordered" evidence="1">
    <location>
        <begin position="49"/>
        <end position="91"/>
    </location>
</feature>
<feature type="compositionally biased region" description="Basic and acidic residues" evidence="1">
    <location>
        <begin position="79"/>
        <end position="91"/>
    </location>
</feature>
<evidence type="ECO:0008006" key="4">
    <source>
        <dbReference type="Google" id="ProtNLM"/>
    </source>
</evidence>
<evidence type="ECO:0000256" key="1">
    <source>
        <dbReference type="SAM" id="MobiDB-lite"/>
    </source>
</evidence>
<accession>A0A834JFY8</accession>
<reference evidence="2" key="1">
    <citation type="journal article" date="2020" name="G3 (Bethesda)">
        <title>High-Quality Assemblies for Three Invasive Social Wasps from the &lt;i&gt;Vespula&lt;/i&gt; Genus.</title>
        <authorList>
            <person name="Harrop T.W.R."/>
            <person name="Guhlin J."/>
            <person name="McLaughlin G.M."/>
            <person name="Permina E."/>
            <person name="Stockwell P."/>
            <person name="Gilligan J."/>
            <person name="Le Lec M.F."/>
            <person name="Gruber M.A.M."/>
            <person name="Quinn O."/>
            <person name="Lovegrove M."/>
            <person name="Duncan E.J."/>
            <person name="Remnant E.J."/>
            <person name="Van Eeckhoven J."/>
            <person name="Graham B."/>
            <person name="Knapp R.A."/>
            <person name="Langford K.W."/>
            <person name="Kronenberg Z."/>
            <person name="Press M.O."/>
            <person name="Eacker S.M."/>
            <person name="Wilson-Rankin E.E."/>
            <person name="Purcell J."/>
            <person name="Lester P.J."/>
            <person name="Dearden P.K."/>
        </authorList>
    </citation>
    <scope>NUCLEOTIDE SEQUENCE</scope>
    <source>
        <strain evidence="2">Linc-1</strain>
    </source>
</reference>
<evidence type="ECO:0000313" key="2">
    <source>
        <dbReference type="EMBL" id="KAF7387127.1"/>
    </source>
</evidence>
<feature type="compositionally biased region" description="Acidic residues" evidence="1">
    <location>
        <begin position="53"/>
        <end position="71"/>
    </location>
</feature>
<name>A0A834JFY8_VESGE</name>
<gene>
    <name evidence="2" type="ORF">HZH68_012804</name>
</gene>
<proteinExistence type="predicted"/>
<dbReference type="CDD" id="cd18186">
    <property type="entry name" value="BTB_POZ_ZBTB_KLHL-like"/>
    <property type="match status" value="1"/>
</dbReference>
<comment type="caution">
    <text evidence="2">The sequence shown here is derived from an EMBL/GenBank/DDBJ whole genome shotgun (WGS) entry which is preliminary data.</text>
</comment>
<dbReference type="Proteomes" id="UP000617340">
    <property type="component" value="Unassembled WGS sequence"/>
</dbReference>